<feature type="region of interest" description="Disordered" evidence="24">
    <location>
        <begin position="246"/>
        <end position="754"/>
    </location>
</feature>
<evidence type="ECO:0000313" key="27">
    <source>
        <dbReference type="Proteomes" id="UP001174909"/>
    </source>
</evidence>
<feature type="compositionally biased region" description="Acidic residues" evidence="24">
    <location>
        <begin position="1297"/>
        <end position="1311"/>
    </location>
</feature>
<evidence type="ECO:0000256" key="17">
    <source>
        <dbReference type="ARBA" id="ARBA00076540"/>
    </source>
</evidence>
<dbReference type="Pfam" id="PF08519">
    <property type="entry name" value="RFC1"/>
    <property type="match status" value="1"/>
</dbReference>
<feature type="compositionally biased region" description="Basic residues" evidence="24">
    <location>
        <begin position="511"/>
        <end position="521"/>
    </location>
</feature>
<comment type="similarity">
    <text evidence="3">Belongs to the eukaryotic/archaeal PrmC-related family.</text>
</comment>
<dbReference type="GO" id="GO:0005524">
    <property type="term" value="F:ATP binding"/>
    <property type="evidence" value="ECO:0007669"/>
    <property type="project" value="UniProtKB-KW"/>
</dbReference>
<dbReference type="Pfam" id="PF05175">
    <property type="entry name" value="MTS"/>
    <property type="match status" value="1"/>
</dbReference>
<feature type="compositionally biased region" description="Low complexity" evidence="24">
    <location>
        <begin position="851"/>
        <end position="870"/>
    </location>
</feature>
<dbReference type="FunFam" id="3.40.50.150:FF:000077">
    <property type="entry name" value="HemK methyltransferase family member 2"/>
    <property type="match status" value="1"/>
</dbReference>
<evidence type="ECO:0000256" key="5">
    <source>
        <dbReference type="ARBA" id="ARBA00022679"/>
    </source>
</evidence>
<feature type="region of interest" description="Disordered" evidence="24">
    <location>
        <begin position="842"/>
        <end position="930"/>
    </location>
</feature>
<proteinExistence type="inferred from homology"/>
<dbReference type="GO" id="GO:0036009">
    <property type="term" value="F:protein-glutamine N-methyltransferase activity"/>
    <property type="evidence" value="ECO:0007669"/>
    <property type="project" value="UniProtKB-ARBA"/>
</dbReference>
<name>A0AA35WU75_GEOBA</name>
<dbReference type="GO" id="GO:0005634">
    <property type="term" value="C:nucleus"/>
    <property type="evidence" value="ECO:0007669"/>
    <property type="project" value="UniProtKB-SubCell"/>
</dbReference>
<evidence type="ECO:0000256" key="13">
    <source>
        <dbReference type="ARBA" id="ARBA00053180"/>
    </source>
</evidence>
<dbReference type="Pfam" id="PF00533">
    <property type="entry name" value="BRCT"/>
    <property type="match status" value="1"/>
</dbReference>
<evidence type="ECO:0000256" key="15">
    <source>
        <dbReference type="ARBA" id="ARBA00075330"/>
    </source>
</evidence>
<dbReference type="CDD" id="cd02440">
    <property type="entry name" value="AdoMet_MTases"/>
    <property type="match status" value="1"/>
</dbReference>
<evidence type="ECO:0000256" key="12">
    <source>
        <dbReference type="ARBA" id="ARBA00050903"/>
    </source>
</evidence>
<sequence>MSAGMSAPTPYLSHLSSSDYERVYEPAEDTFLLMDALESDVDFLASISPTFCLEVGSGSGTVITFLANLIPSPKYLWAVDINTHACLCSLKTLHKNNITTSDVVAMDLATNFTDRMAGKIDVLLFNPPYVVTPSQEVGGTGIEASWAGGKDGREVIDRFLPSAGALLSPCGVLYLVLLEQNCPSDVCERLAGDGLTSELIISRRTGTEKLHSMDLRVLFQRQSKTAKEGKDKKTAVVLEDDEDDFRRASVDSGSGTKRGKTEVGETKRKRRRKRIMDSDSEDEAPKKKVKATPPRLGSKVKSHSAVAGKSKVISPTAVRGRSKVKSSLAVGVKKEVKSATDFFGSAPVKRSPYFKSSSDEKRKDEEVVRVSESPTEPPDNHHSSVSQSEGPSQPSYTATPTKRLSIEVTRIATPPKMSSPRPQSRDGGDGHGEREGGKEKEGVRRSPRKKTKRGRLREEETEEARESETTSSKSDCDVCGKKICKCAQKTKKVKSETSEKSIEERKERAVRTKPPKARKVIKYLDDSEEEERDKKEDFSKAKKRGKSSVKKDKDEEKERGEKRREKDTVDPPKSFKKRHDSGDESVGKGGGGGGDVKKREQAVLTTSVSSSTLACISPRKPGASPRRQGTPEREDYLVKQPGLTFDKDKSASPVKTPKKKIEDTRHENVVVPTLTKQVSTPVKPVSKTSPVKQVSTPVQLVSRPQAPPTKTTTPSSGPRPGGGTTPGTTPKVYRGSSYRSYMNRSGPKAPGSKVVPKGEENCFDGLTFIITGVLESLEREEAADIVKRYGGKVTTSLSRRTSYLVVGEEAGESKLAKAAQLGTKRIDEDGLLELLRTRPGKKAAGGRCSVKRLATTSRKSSSSSSPPGARRSTRGAKFGSKSPPSATVRGDDIIATPNRKHVTTTVAMATPSPGGANSSTETPKPQKNGDLMWVDKYRPRCLKNVIGQQGDKSSARKLLRWLMDWEKNRSKVKGGAGGGKKGWGGASQGDGAGLRAALLSGPPGVGKTTTAVLACEVLHNLSVWTATDKNMDYDKAKETAKSAKKESKLNPFDVIKLVFMPVDGSRELSLAERSDLFFHDYSLAPLFVQENYPSVRPLQAKGDVKQTLRLLAETADCVSDGDIVERMIRSASQWGLLPVQAIFSSVLPGQLMRGGMGRPEFPRWLGNHSARGKNDRLLQELQRHTRLRTSCNKTEFGLDYLPVLHSRLTQPLLSQGGDGVPGVVAMMTTYDLVREDWDSIVELNQFSGRPNKISELPSKVKAAFTRTFNKEHHKTHYGIRDAKKSRVASTTDYHDNDNEEEGPDSEPESDSYSDRMLKTKETSTHRIVVKSNQERGRGRRREGERCGWQKTIRKKAKQRNEISMNTLYVHHYT</sequence>
<dbReference type="Gene3D" id="3.40.50.150">
    <property type="entry name" value="Vaccinia Virus protein VP39"/>
    <property type="match status" value="1"/>
</dbReference>
<dbReference type="InterPro" id="IPR008921">
    <property type="entry name" value="DNA_pol3_clamp-load_cplx_C"/>
</dbReference>
<evidence type="ECO:0000256" key="18">
    <source>
        <dbReference type="ARBA" id="ARBA00078526"/>
    </source>
</evidence>
<dbReference type="GO" id="GO:0005663">
    <property type="term" value="C:DNA replication factor C complex"/>
    <property type="evidence" value="ECO:0007669"/>
    <property type="project" value="InterPro"/>
</dbReference>
<dbReference type="InterPro" id="IPR027417">
    <property type="entry name" value="P-loop_NTPase"/>
</dbReference>
<dbReference type="InterPro" id="IPR007848">
    <property type="entry name" value="Small_mtfrase_dom"/>
</dbReference>
<dbReference type="PROSITE" id="PS50172">
    <property type="entry name" value="BRCT"/>
    <property type="match status" value="1"/>
</dbReference>
<comment type="caution">
    <text evidence="26">The sequence shown here is derived from an EMBL/GenBank/DDBJ whole genome shotgun (WGS) entry which is preliminary data.</text>
</comment>
<comment type="subunit">
    <text evidence="14">Heterodimer; heterodimerization with TRMT112 is required for S-adenosyl-L-methionine-binding.</text>
</comment>
<dbReference type="GO" id="GO:0003689">
    <property type="term" value="F:DNA clamp loader activity"/>
    <property type="evidence" value="ECO:0007669"/>
    <property type="project" value="InterPro"/>
</dbReference>
<feature type="compositionally biased region" description="Basic and acidic residues" evidence="24">
    <location>
        <begin position="357"/>
        <end position="369"/>
    </location>
</feature>
<feature type="compositionally biased region" description="Basic and acidic residues" evidence="24">
    <location>
        <begin position="1312"/>
        <end position="1324"/>
    </location>
</feature>
<evidence type="ECO:0000313" key="26">
    <source>
        <dbReference type="EMBL" id="CAI8029111.1"/>
    </source>
</evidence>
<feature type="compositionally biased region" description="Basic and acidic residues" evidence="24">
    <location>
        <begin position="423"/>
        <end position="444"/>
    </location>
</feature>
<dbReference type="SMART" id="SM00292">
    <property type="entry name" value="BRCT"/>
    <property type="match status" value="1"/>
</dbReference>
<comment type="catalytic activity">
    <reaction evidence="11">
        <text>L-lysyl-[histone] + S-adenosyl-L-methionine = N(6)-methyl-L-lysyl-[histone] + S-adenosyl-L-homocysteine + H(+)</text>
        <dbReference type="Rhea" id="RHEA:10024"/>
        <dbReference type="Rhea" id="RHEA-COMP:9845"/>
        <dbReference type="Rhea" id="RHEA-COMP:9846"/>
        <dbReference type="ChEBI" id="CHEBI:15378"/>
        <dbReference type="ChEBI" id="CHEBI:29969"/>
        <dbReference type="ChEBI" id="CHEBI:57856"/>
        <dbReference type="ChEBI" id="CHEBI:59789"/>
        <dbReference type="ChEBI" id="CHEBI:61929"/>
    </reaction>
    <physiologicalReaction direction="left-to-right" evidence="11">
        <dbReference type="Rhea" id="RHEA:10025"/>
    </physiologicalReaction>
</comment>
<keyword evidence="10" id="KW-0539">Nucleus</keyword>
<feature type="region of interest" description="Disordered" evidence="24">
    <location>
        <begin position="1271"/>
        <end position="1352"/>
    </location>
</feature>
<dbReference type="Gene3D" id="1.20.272.10">
    <property type="match status" value="1"/>
</dbReference>
<keyword evidence="5" id="KW-0808">Transferase</keyword>
<evidence type="ECO:0000256" key="20">
    <source>
        <dbReference type="ARBA" id="ARBA00080992"/>
    </source>
</evidence>
<dbReference type="Proteomes" id="UP001174909">
    <property type="component" value="Unassembled WGS sequence"/>
</dbReference>
<feature type="compositionally biased region" description="Basic and acidic residues" evidence="24">
    <location>
        <begin position="1332"/>
        <end position="1347"/>
    </location>
</feature>
<dbReference type="FunFam" id="3.40.50.10190:FF:000001">
    <property type="entry name" value="Replication factor C subunit 1"/>
    <property type="match status" value="1"/>
</dbReference>
<feature type="compositionally biased region" description="Basic and acidic residues" evidence="24">
    <location>
        <begin position="549"/>
        <end position="570"/>
    </location>
</feature>
<feature type="compositionally biased region" description="Basic and acidic residues" evidence="24">
    <location>
        <begin position="659"/>
        <end position="668"/>
    </location>
</feature>
<evidence type="ECO:0000256" key="24">
    <source>
        <dbReference type="SAM" id="MobiDB-lite"/>
    </source>
</evidence>
<dbReference type="SUPFAM" id="SSF52540">
    <property type="entry name" value="P-loop containing nucleoside triphosphate hydrolases"/>
    <property type="match status" value="1"/>
</dbReference>
<feature type="compositionally biased region" description="Basic residues" evidence="24">
    <location>
        <begin position="445"/>
        <end position="455"/>
    </location>
</feature>
<dbReference type="Gene3D" id="3.40.50.10190">
    <property type="entry name" value="BRCT domain"/>
    <property type="match status" value="1"/>
</dbReference>
<dbReference type="PROSITE" id="PS00092">
    <property type="entry name" value="N6_MTASE"/>
    <property type="match status" value="1"/>
</dbReference>
<dbReference type="SUPFAM" id="SSF52113">
    <property type="entry name" value="BRCT domain"/>
    <property type="match status" value="1"/>
</dbReference>
<evidence type="ECO:0000256" key="22">
    <source>
        <dbReference type="ARBA" id="ARBA00093624"/>
    </source>
</evidence>
<evidence type="ECO:0000256" key="16">
    <source>
        <dbReference type="ARBA" id="ARBA00076017"/>
    </source>
</evidence>
<comment type="similarity">
    <text evidence="2">Belongs to the activator 1 large subunit family.</text>
</comment>
<dbReference type="InterPro" id="IPR013725">
    <property type="entry name" value="DNA_replication_fac_RFC1_C"/>
</dbReference>
<keyword evidence="7" id="KW-0235">DNA replication</keyword>
<gene>
    <name evidence="26" type="ORF">GBAR_LOCUS16558</name>
</gene>
<dbReference type="SUPFAM" id="SSF48019">
    <property type="entry name" value="post-AAA+ oligomerization domain-like"/>
    <property type="match status" value="1"/>
</dbReference>
<feature type="compositionally biased region" description="Low complexity" evidence="24">
    <location>
        <begin position="708"/>
        <end position="718"/>
    </location>
</feature>
<comment type="catalytic activity">
    <reaction evidence="12">
        <text>methylarsonous acid + S-adenosyl-L-methionine = dimethylarsinate + S-adenosyl-L-homocysteine + 2 H(+)</text>
        <dbReference type="Rhea" id="RHEA:11684"/>
        <dbReference type="ChEBI" id="CHEBI:15378"/>
        <dbReference type="ChEBI" id="CHEBI:16223"/>
        <dbReference type="ChEBI" id="CHEBI:17826"/>
        <dbReference type="ChEBI" id="CHEBI:57856"/>
        <dbReference type="ChEBI" id="CHEBI:59789"/>
    </reaction>
</comment>
<dbReference type="InterPro" id="IPR002052">
    <property type="entry name" value="DNA_methylase_N6_adenine_CS"/>
</dbReference>
<reference evidence="26" key="1">
    <citation type="submission" date="2023-03" db="EMBL/GenBank/DDBJ databases">
        <authorList>
            <person name="Steffen K."/>
            <person name="Cardenas P."/>
        </authorList>
    </citation>
    <scope>NUCLEOTIDE SEQUENCE</scope>
</reference>
<evidence type="ECO:0000256" key="14">
    <source>
        <dbReference type="ARBA" id="ARBA00062344"/>
    </source>
</evidence>
<feature type="compositionally biased region" description="Polar residues" evidence="24">
    <location>
        <begin position="915"/>
        <end position="925"/>
    </location>
</feature>
<keyword evidence="4" id="KW-0489">Methyltransferase</keyword>
<organism evidence="26 27">
    <name type="scientific">Geodia barretti</name>
    <name type="common">Barrett's horny sponge</name>
    <dbReference type="NCBI Taxonomy" id="519541"/>
    <lineage>
        <taxon>Eukaryota</taxon>
        <taxon>Metazoa</taxon>
        <taxon>Porifera</taxon>
        <taxon>Demospongiae</taxon>
        <taxon>Heteroscleromorpha</taxon>
        <taxon>Tetractinellida</taxon>
        <taxon>Astrophorina</taxon>
        <taxon>Geodiidae</taxon>
        <taxon>Geodia</taxon>
    </lineage>
</organism>
<evidence type="ECO:0000256" key="3">
    <source>
        <dbReference type="ARBA" id="ARBA00006149"/>
    </source>
</evidence>
<evidence type="ECO:0000256" key="6">
    <source>
        <dbReference type="ARBA" id="ARBA00022691"/>
    </source>
</evidence>
<evidence type="ECO:0000256" key="21">
    <source>
        <dbReference type="ARBA" id="ARBA00083337"/>
    </source>
</evidence>
<evidence type="ECO:0000256" key="8">
    <source>
        <dbReference type="ARBA" id="ARBA00022741"/>
    </source>
</evidence>
<dbReference type="InterPro" id="IPR004557">
    <property type="entry name" value="PrmC-related"/>
</dbReference>
<dbReference type="SUPFAM" id="SSF53335">
    <property type="entry name" value="S-adenosyl-L-methionine-dependent methyltransferases"/>
    <property type="match status" value="1"/>
</dbReference>
<feature type="compositionally biased region" description="Polar residues" evidence="24">
    <location>
        <begin position="674"/>
        <end position="699"/>
    </location>
</feature>
<dbReference type="InterPro" id="IPR001357">
    <property type="entry name" value="BRCT_dom"/>
</dbReference>
<evidence type="ECO:0000256" key="10">
    <source>
        <dbReference type="ARBA" id="ARBA00023242"/>
    </source>
</evidence>
<feature type="compositionally biased region" description="Basic and acidic residues" evidence="24">
    <location>
        <begin position="464"/>
        <end position="480"/>
    </location>
</feature>
<evidence type="ECO:0000256" key="4">
    <source>
        <dbReference type="ARBA" id="ARBA00022603"/>
    </source>
</evidence>
<evidence type="ECO:0000256" key="2">
    <source>
        <dbReference type="ARBA" id="ARBA00006116"/>
    </source>
</evidence>
<feature type="domain" description="BRCT" evidence="25">
    <location>
        <begin position="758"/>
        <end position="838"/>
    </location>
</feature>
<keyword evidence="27" id="KW-1185">Reference proteome</keyword>
<dbReference type="FunFam" id="1.20.272.10:FF:000005">
    <property type="entry name" value="Replication factor C subunit 1"/>
    <property type="match status" value="1"/>
</dbReference>
<comment type="subcellular location">
    <subcellularLocation>
        <location evidence="1">Nucleus</location>
    </subcellularLocation>
</comment>
<comment type="function">
    <text evidence="13">Methyltransferase that can methylate proteins and, to a lower extent, arsenic. Catalytic subunit of a heterodimer with TRMT112, which monomethylates 'Lys-12' of histone H4 (H4K12me1), a modification present at the promoters of numerous genes encoding cell cycle regulators. Catalytic subunit of a heterodimer with TRMT112, which catalyzes N5-methylation of Glu residue of proteins with a Gly-Gln-Xaa-Xaa-Xaa-Arg motif. Methylates ETF1 on 'Gln-185'; ETF1 needs to be complexed to ERF3 in its GTP-bound form to be efficiently methylated. May also play a role in the modulation of arsenic-induced toxicity by mediating the conversion of monomethylarsonous acid (3+) into the less toxic dimethylarsonic acid. It however only plays a limited role in arsenic metabolism compared with AS3MT.</text>
</comment>
<dbReference type="GO" id="GO:0003677">
    <property type="term" value="F:DNA binding"/>
    <property type="evidence" value="ECO:0007669"/>
    <property type="project" value="InterPro"/>
</dbReference>
<keyword evidence="8" id="KW-0547">Nucleotide-binding</keyword>
<evidence type="ECO:0000256" key="19">
    <source>
        <dbReference type="ARBA" id="ARBA00080382"/>
    </source>
</evidence>
<dbReference type="EMBL" id="CASHTH010002381">
    <property type="protein sequence ID" value="CAI8029111.1"/>
    <property type="molecule type" value="Genomic_DNA"/>
</dbReference>
<accession>A0AA35WU75</accession>
<protein>
    <recommendedName>
        <fullName evidence="22">Methyltransferase HEMK2</fullName>
    </recommendedName>
    <alternativeName>
        <fullName evidence="18">Activator 1 140 kDa subunit</fullName>
    </alternativeName>
    <alternativeName>
        <fullName evidence="19">Activator 1 subunit 1</fullName>
    </alternativeName>
    <alternativeName>
        <fullName evidence="21">HemK methyltransferase family member 2</fullName>
    </alternativeName>
    <alternativeName>
        <fullName evidence="17">Lysine N-methyltransferase 9</fullName>
    </alternativeName>
    <alternativeName>
        <fullName evidence="15">Methylarsonite methyltransferase N6AMT1</fullName>
    </alternativeName>
    <alternativeName>
        <fullName evidence="23">Methyltransferase N6AMT1</fullName>
    </alternativeName>
    <alternativeName>
        <fullName evidence="20">Protein N(5)-glutamine methyltransferase</fullName>
    </alternativeName>
    <alternativeName>
        <fullName evidence="16">Replication factor C large subunit</fullName>
    </alternativeName>
</protein>
<feature type="compositionally biased region" description="Basic residues" evidence="24">
    <location>
        <begin position="482"/>
        <end position="492"/>
    </location>
</feature>
<evidence type="ECO:0000256" key="23">
    <source>
        <dbReference type="ARBA" id="ARBA00093667"/>
    </source>
</evidence>
<dbReference type="NCBIfam" id="TIGR00537">
    <property type="entry name" value="hemK_rel_arch"/>
    <property type="match status" value="1"/>
</dbReference>
<evidence type="ECO:0000259" key="25">
    <source>
        <dbReference type="PROSITE" id="PS50172"/>
    </source>
</evidence>
<feature type="compositionally biased region" description="Basic and acidic residues" evidence="24">
    <location>
        <begin position="493"/>
        <end position="510"/>
    </location>
</feature>
<dbReference type="Gene3D" id="3.40.50.300">
    <property type="entry name" value="P-loop containing nucleotide triphosphate hydrolases"/>
    <property type="match status" value="1"/>
</dbReference>
<feature type="compositionally biased region" description="Low complexity" evidence="24">
    <location>
        <begin position="603"/>
        <end position="613"/>
    </location>
</feature>
<dbReference type="PANTHER" id="PTHR23389">
    <property type="entry name" value="CHROMOSOME TRANSMISSION FIDELITY FACTOR 18"/>
    <property type="match status" value="1"/>
</dbReference>
<evidence type="ECO:0000256" key="7">
    <source>
        <dbReference type="ARBA" id="ARBA00022705"/>
    </source>
</evidence>
<evidence type="ECO:0000256" key="1">
    <source>
        <dbReference type="ARBA" id="ARBA00004123"/>
    </source>
</evidence>
<evidence type="ECO:0000256" key="11">
    <source>
        <dbReference type="ARBA" id="ARBA00048619"/>
    </source>
</evidence>
<dbReference type="PANTHER" id="PTHR23389:SF6">
    <property type="entry name" value="REPLICATION FACTOR C SUBUNIT 1"/>
    <property type="match status" value="1"/>
</dbReference>
<dbReference type="CDD" id="cd17752">
    <property type="entry name" value="BRCT_RFC1"/>
    <property type="match status" value="1"/>
</dbReference>
<dbReference type="GO" id="GO:0032259">
    <property type="term" value="P:methylation"/>
    <property type="evidence" value="ECO:0007669"/>
    <property type="project" value="UniProtKB-KW"/>
</dbReference>
<feature type="compositionally biased region" description="Polar residues" evidence="24">
    <location>
        <begin position="383"/>
        <end position="402"/>
    </location>
</feature>
<keyword evidence="9" id="KW-0067">ATP-binding</keyword>
<evidence type="ECO:0000256" key="9">
    <source>
        <dbReference type="ARBA" id="ARBA00022840"/>
    </source>
</evidence>
<dbReference type="GO" id="GO:0006260">
    <property type="term" value="P:DNA replication"/>
    <property type="evidence" value="ECO:0007669"/>
    <property type="project" value="UniProtKB-KW"/>
</dbReference>
<dbReference type="InterPro" id="IPR029063">
    <property type="entry name" value="SAM-dependent_MTases_sf"/>
</dbReference>
<keyword evidence="6" id="KW-0949">S-adenosyl-L-methionine</keyword>
<dbReference type="InterPro" id="IPR036420">
    <property type="entry name" value="BRCT_dom_sf"/>
</dbReference>